<dbReference type="GO" id="GO:0046314">
    <property type="term" value="P:phosphocreatine biosynthetic process"/>
    <property type="evidence" value="ECO:0007669"/>
    <property type="project" value="InterPro"/>
</dbReference>
<dbReference type="Pfam" id="PF00217">
    <property type="entry name" value="ATP-gua_Ptrans"/>
    <property type="match status" value="1"/>
</dbReference>
<dbReference type="PANTHER" id="PTHR11547">
    <property type="entry name" value="ARGININE OR CREATINE KINASE"/>
    <property type="match status" value="1"/>
</dbReference>
<evidence type="ECO:0000313" key="7">
    <source>
        <dbReference type="EMBL" id="CAA6803347.1"/>
    </source>
</evidence>
<comment type="caution">
    <text evidence="5">Lacks conserved residue(s) required for the propagation of feature annotation.</text>
</comment>
<organism evidence="7">
    <name type="scientific">uncultured Sulfurovum sp</name>
    <dbReference type="NCBI Taxonomy" id="269237"/>
    <lineage>
        <taxon>Bacteria</taxon>
        <taxon>Pseudomonadati</taxon>
        <taxon>Campylobacterota</taxon>
        <taxon>Epsilonproteobacteria</taxon>
        <taxon>Campylobacterales</taxon>
        <taxon>Sulfurovaceae</taxon>
        <taxon>Sulfurovum</taxon>
        <taxon>environmental samples</taxon>
    </lineage>
</organism>
<dbReference type="EMBL" id="CACVAU010000011">
    <property type="protein sequence ID" value="CAA6803347.1"/>
    <property type="molecule type" value="Genomic_DNA"/>
</dbReference>
<comment type="similarity">
    <text evidence="5">Belongs to the ATP:guanido phosphotransferase family.</text>
</comment>
<reference evidence="7" key="1">
    <citation type="submission" date="2020-01" db="EMBL/GenBank/DDBJ databases">
        <authorList>
            <person name="Meier V. D."/>
            <person name="Meier V D."/>
        </authorList>
    </citation>
    <scope>NUCLEOTIDE SEQUENCE</scope>
    <source>
        <strain evidence="7">HLG_WM_MAG_05</strain>
    </source>
</reference>
<dbReference type="GO" id="GO:0005615">
    <property type="term" value="C:extracellular space"/>
    <property type="evidence" value="ECO:0007669"/>
    <property type="project" value="TreeGrafter"/>
</dbReference>
<evidence type="ECO:0000256" key="4">
    <source>
        <dbReference type="ARBA" id="ARBA00022840"/>
    </source>
</evidence>
<protein>
    <submittedName>
        <fullName evidence="7">ATP:guanido phosphotransferase YacI</fullName>
    </submittedName>
</protein>
<dbReference type="GO" id="GO:0005524">
    <property type="term" value="F:ATP binding"/>
    <property type="evidence" value="ECO:0007669"/>
    <property type="project" value="UniProtKB-UniRule"/>
</dbReference>
<evidence type="ECO:0000256" key="5">
    <source>
        <dbReference type="PROSITE-ProRule" id="PRU00843"/>
    </source>
</evidence>
<dbReference type="GO" id="GO:0004111">
    <property type="term" value="F:creatine kinase activity"/>
    <property type="evidence" value="ECO:0007669"/>
    <property type="project" value="InterPro"/>
</dbReference>
<feature type="non-terminal residue" evidence="7">
    <location>
        <position position="1"/>
    </location>
</feature>
<evidence type="ECO:0000256" key="1">
    <source>
        <dbReference type="ARBA" id="ARBA00022679"/>
    </source>
</evidence>
<dbReference type="SUPFAM" id="SSF55931">
    <property type="entry name" value="Glutamine synthetase/guanido kinase"/>
    <property type="match status" value="1"/>
</dbReference>
<name>A0A6S6SDB7_9BACT</name>
<keyword evidence="1 5" id="KW-0808">Transferase</keyword>
<accession>A0A6S6SDB7</accession>
<gene>
    <name evidence="7" type="ORF">HELGO_WM11293</name>
</gene>
<keyword evidence="2 5" id="KW-0547">Nucleotide-binding</keyword>
<sequence>ASVHIKLPNLANDMEKFKSIADKYYLQIRGTDGEHSQSKGGVFDISNYRRLGITEVEAVQDMIDGVIALIDAEKSLEAF</sequence>
<feature type="binding site" evidence="5">
    <location>
        <begin position="29"/>
        <end position="34"/>
    </location>
    <ligand>
        <name>ATP</name>
        <dbReference type="ChEBI" id="CHEBI:30616"/>
    </ligand>
</feature>
<dbReference type="InterPro" id="IPR014746">
    <property type="entry name" value="Gln_synth/guanido_kin_cat_dom"/>
</dbReference>
<dbReference type="PANTHER" id="PTHR11547:SF38">
    <property type="entry name" value="ARGININE KINASE 1-RELATED"/>
    <property type="match status" value="1"/>
</dbReference>
<feature type="domain" description="Phosphagen kinase C-terminal" evidence="6">
    <location>
        <begin position="1"/>
        <end position="76"/>
    </location>
</feature>
<evidence type="ECO:0000256" key="2">
    <source>
        <dbReference type="ARBA" id="ARBA00022741"/>
    </source>
</evidence>
<keyword evidence="3 5" id="KW-0418">Kinase</keyword>
<dbReference type="InterPro" id="IPR022414">
    <property type="entry name" value="ATP-guanido_PTrfase_cat"/>
</dbReference>
<evidence type="ECO:0000256" key="3">
    <source>
        <dbReference type="ARBA" id="ARBA00022777"/>
    </source>
</evidence>
<evidence type="ECO:0000259" key="6">
    <source>
        <dbReference type="PROSITE" id="PS51510"/>
    </source>
</evidence>
<proteinExistence type="inferred from homology"/>
<dbReference type="AlphaFoldDB" id="A0A6S6SDB7"/>
<dbReference type="Gene3D" id="3.30.590.10">
    <property type="entry name" value="Glutamine synthetase/guanido kinase, catalytic domain"/>
    <property type="match status" value="1"/>
</dbReference>
<dbReference type="InterPro" id="IPR000749">
    <property type="entry name" value="ATP-guanido_PTrfase"/>
</dbReference>
<dbReference type="PROSITE" id="PS51510">
    <property type="entry name" value="PHOSPHAGEN_KINASE_C"/>
    <property type="match status" value="1"/>
</dbReference>
<keyword evidence="4 5" id="KW-0067">ATP-binding</keyword>